<keyword evidence="1" id="KW-0732">Signal</keyword>
<feature type="signal peptide" evidence="1">
    <location>
        <begin position="1"/>
        <end position="22"/>
    </location>
</feature>
<dbReference type="PANTHER" id="PTHR44086">
    <property type="entry name" value="THIOSULFATE SULFURTRANSFERASE RDL2, MITOCHONDRIAL-RELATED"/>
    <property type="match status" value="1"/>
</dbReference>
<comment type="caution">
    <text evidence="3">The sequence shown here is derived from an EMBL/GenBank/DDBJ whole genome shotgun (WGS) entry which is preliminary data.</text>
</comment>
<dbReference type="SMART" id="SM00450">
    <property type="entry name" value="RHOD"/>
    <property type="match status" value="1"/>
</dbReference>
<dbReference type="PROSITE" id="PS50206">
    <property type="entry name" value="RHODANESE_3"/>
    <property type="match status" value="1"/>
</dbReference>
<proteinExistence type="predicted"/>
<dbReference type="Gene3D" id="3.40.250.10">
    <property type="entry name" value="Rhodanese-like domain"/>
    <property type="match status" value="1"/>
</dbReference>
<accession>A0A0T6B033</accession>
<feature type="domain" description="Rhodanese" evidence="2">
    <location>
        <begin position="41"/>
        <end position="144"/>
    </location>
</feature>
<evidence type="ECO:0000256" key="1">
    <source>
        <dbReference type="SAM" id="SignalP"/>
    </source>
</evidence>
<organism evidence="3 4">
    <name type="scientific">Oryctes borbonicus</name>
    <dbReference type="NCBI Taxonomy" id="1629725"/>
    <lineage>
        <taxon>Eukaryota</taxon>
        <taxon>Metazoa</taxon>
        <taxon>Ecdysozoa</taxon>
        <taxon>Arthropoda</taxon>
        <taxon>Hexapoda</taxon>
        <taxon>Insecta</taxon>
        <taxon>Pterygota</taxon>
        <taxon>Neoptera</taxon>
        <taxon>Endopterygota</taxon>
        <taxon>Coleoptera</taxon>
        <taxon>Polyphaga</taxon>
        <taxon>Scarabaeiformia</taxon>
        <taxon>Scarabaeidae</taxon>
        <taxon>Dynastinae</taxon>
        <taxon>Oryctes</taxon>
    </lineage>
</organism>
<dbReference type="InterPro" id="IPR036873">
    <property type="entry name" value="Rhodanese-like_dom_sf"/>
</dbReference>
<evidence type="ECO:0000259" key="2">
    <source>
        <dbReference type="PROSITE" id="PS50206"/>
    </source>
</evidence>
<dbReference type="OrthoDB" id="566238at2759"/>
<dbReference type="InterPro" id="IPR001763">
    <property type="entry name" value="Rhodanese-like_dom"/>
</dbReference>
<dbReference type="CDD" id="cd01519">
    <property type="entry name" value="RHOD_HSP67B2"/>
    <property type="match status" value="1"/>
</dbReference>
<dbReference type="Proteomes" id="UP000051574">
    <property type="component" value="Unassembled WGS sequence"/>
</dbReference>
<dbReference type="SUPFAM" id="SSF52821">
    <property type="entry name" value="Rhodanese/Cell cycle control phosphatase"/>
    <property type="match status" value="1"/>
</dbReference>
<feature type="chain" id="PRO_5006668254" description="Rhodanese domain-containing protein" evidence="1">
    <location>
        <begin position="23"/>
        <end position="145"/>
    </location>
</feature>
<gene>
    <name evidence="3" type="ORF">AMK59_7741</name>
</gene>
<evidence type="ECO:0000313" key="3">
    <source>
        <dbReference type="EMBL" id="KRT80469.1"/>
    </source>
</evidence>
<keyword evidence="4" id="KW-1185">Reference proteome</keyword>
<dbReference type="EMBL" id="LJIG01022459">
    <property type="protein sequence ID" value="KRT80469.1"/>
    <property type="molecule type" value="Genomic_DNA"/>
</dbReference>
<name>A0A0T6B033_9SCAR</name>
<sequence length="145" mass="16274">MNVHHVIFAIFFAVVAISAVLADSSQQNDVVTYEEVKALKDNTSVYLFDVRRPSELVETGFIPGAINIPIDTLEDTLKNLSSEEFSKKFNRPKPDLDTILVFYCTTGIRSAKAQKIALDLGYINAKNYLGSWRDWEAKLKAEKAT</sequence>
<protein>
    <recommendedName>
        <fullName evidence="2">Rhodanese domain-containing protein</fullName>
    </recommendedName>
</protein>
<evidence type="ECO:0000313" key="4">
    <source>
        <dbReference type="Proteomes" id="UP000051574"/>
    </source>
</evidence>
<dbReference type="Pfam" id="PF00581">
    <property type="entry name" value="Rhodanese"/>
    <property type="match status" value="1"/>
</dbReference>
<reference evidence="3 4" key="1">
    <citation type="submission" date="2015-09" db="EMBL/GenBank/DDBJ databases">
        <title>Draft genome of the scarab beetle Oryctes borbonicus.</title>
        <authorList>
            <person name="Meyer J.M."/>
            <person name="Markov G.V."/>
            <person name="Baskaran P."/>
            <person name="Herrmann M."/>
            <person name="Sommer R.J."/>
            <person name="Roedelsperger C."/>
        </authorList>
    </citation>
    <scope>NUCLEOTIDE SEQUENCE [LARGE SCALE GENOMIC DNA]</scope>
    <source>
        <strain evidence="3">OB123</strain>
        <tissue evidence="3">Whole animal</tissue>
    </source>
</reference>
<dbReference type="PANTHER" id="PTHR44086:SF10">
    <property type="entry name" value="THIOSULFATE SULFURTRANSFERASE_RHODANESE-LIKE DOMAIN-CONTAINING PROTEIN 3"/>
    <property type="match status" value="1"/>
</dbReference>
<dbReference type="AlphaFoldDB" id="A0A0T6B033"/>